<dbReference type="GO" id="GO:0003676">
    <property type="term" value="F:nucleic acid binding"/>
    <property type="evidence" value="ECO:0007669"/>
    <property type="project" value="InterPro"/>
</dbReference>
<evidence type="ECO:0000256" key="1">
    <source>
        <dbReference type="SAM" id="MobiDB-lite"/>
    </source>
</evidence>
<dbReference type="InterPro" id="IPR011129">
    <property type="entry name" value="CSD"/>
</dbReference>
<feature type="compositionally biased region" description="Basic and acidic residues" evidence="1">
    <location>
        <begin position="79"/>
        <end position="89"/>
    </location>
</feature>
<dbReference type="Proteomes" id="UP000249499">
    <property type="component" value="Plasmid pTi1078"/>
</dbReference>
<organism evidence="3 4">
    <name type="scientific">Rhizobium tumorigenes</name>
    <dbReference type="NCBI Taxonomy" id="2041385"/>
    <lineage>
        <taxon>Bacteria</taxon>
        <taxon>Pseudomonadati</taxon>
        <taxon>Pseudomonadota</taxon>
        <taxon>Alphaproteobacteria</taxon>
        <taxon>Hyphomicrobiales</taxon>
        <taxon>Rhizobiaceae</taxon>
        <taxon>Rhizobium/Agrobacterium group</taxon>
        <taxon>Rhizobium</taxon>
    </lineage>
</organism>
<dbReference type="RefSeq" id="WP_111215374.1">
    <property type="nucleotide sequence ID" value="NZ_CP117257.1"/>
</dbReference>
<dbReference type="Pfam" id="PF00313">
    <property type="entry name" value="CSD"/>
    <property type="match status" value="1"/>
</dbReference>
<dbReference type="PROSITE" id="PS51857">
    <property type="entry name" value="CSD_2"/>
    <property type="match status" value="1"/>
</dbReference>
<evidence type="ECO:0000313" key="4">
    <source>
        <dbReference type="Proteomes" id="UP000249499"/>
    </source>
</evidence>
<keyword evidence="4" id="KW-1185">Reference proteome</keyword>
<proteinExistence type="predicted"/>
<feature type="domain" description="CSD" evidence="2">
    <location>
        <begin position="1"/>
        <end position="72"/>
    </location>
</feature>
<keyword evidence="3" id="KW-0614">Plasmid</keyword>
<dbReference type="SMART" id="SM00357">
    <property type="entry name" value="CSP"/>
    <property type="match status" value="1"/>
</dbReference>
<sequence length="103" mass="11187">MPTGKVKWFNVAKGFGFIIPDEGGADVYLPLKSVEAAKLPRLETGVTLNYALAESRGRKFADSLSIVSSVAVETSPGKAKGEDVQKSLDTDDEFEREWGLRPV</sequence>
<dbReference type="InterPro" id="IPR002059">
    <property type="entry name" value="CSP_DNA-bd"/>
</dbReference>
<dbReference type="GO" id="GO:0005829">
    <property type="term" value="C:cytosol"/>
    <property type="evidence" value="ECO:0007669"/>
    <property type="project" value="UniProtKB-ARBA"/>
</dbReference>
<geneLocation type="plasmid" evidence="3 4">
    <name>pTi1078</name>
</geneLocation>
<dbReference type="KEGG" id="rtu:PR017_23495"/>
<feature type="region of interest" description="Disordered" evidence="1">
    <location>
        <begin position="76"/>
        <end position="103"/>
    </location>
</feature>
<evidence type="ECO:0000259" key="2">
    <source>
        <dbReference type="PROSITE" id="PS51857"/>
    </source>
</evidence>
<reference evidence="3 4" key="1">
    <citation type="journal article" date="2018" name="Sci. Rep.">
        <title>Rhizobium tumorigenes sp. nov., a novel plant tumorigenic bacterium isolated from cane gall tumors on thornless blackberry.</title>
        <authorList>
            <person name="Kuzmanovi N."/>
            <person name="Smalla K."/>
            <person name="Gronow S."/>
            <person name="PuBawska J."/>
        </authorList>
    </citation>
    <scope>NUCLEOTIDE SEQUENCE [LARGE SCALE GENOMIC DNA]</scope>
    <source>
        <strain evidence="3 4">1078</strain>
    </source>
</reference>
<dbReference type="EMBL" id="CP117257">
    <property type="protein sequence ID" value="WFR98307.1"/>
    <property type="molecule type" value="Genomic_DNA"/>
</dbReference>
<dbReference type="Gene3D" id="2.40.50.140">
    <property type="entry name" value="Nucleic acid-binding proteins"/>
    <property type="match status" value="1"/>
</dbReference>
<reference evidence="4" key="2">
    <citation type="journal article" date="2023" name="MicrobiologyOpen">
        <title>Genomics of the tumorigenes clade of the family Rhizobiaceae and description of Rhizobium rhododendri sp. nov.</title>
        <authorList>
            <person name="Kuzmanovic N."/>
            <person name="diCenzo G.C."/>
            <person name="Bunk B."/>
            <person name="Sproeer C."/>
            <person name="Fruehling A."/>
            <person name="Neumann-Schaal M."/>
            <person name="Overmann J."/>
            <person name="Smalla K."/>
        </authorList>
    </citation>
    <scope>NUCLEOTIDE SEQUENCE [LARGE SCALE GENOMIC DNA]</scope>
    <source>
        <strain evidence="4">1078</strain>
        <plasmid evidence="4">pTi1078</plasmid>
    </source>
</reference>
<evidence type="ECO:0000313" key="3">
    <source>
        <dbReference type="EMBL" id="WFR98307.1"/>
    </source>
</evidence>
<dbReference type="SUPFAM" id="SSF50249">
    <property type="entry name" value="Nucleic acid-binding proteins"/>
    <property type="match status" value="1"/>
</dbReference>
<gene>
    <name evidence="3" type="ORF">PR017_23495</name>
</gene>
<dbReference type="CDD" id="cd04458">
    <property type="entry name" value="CSP_CDS"/>
    <property type="match status" value="1"/>
</dbReference>
<protein>
    <submittedName>
        <fullName evidence="3">Cold shock domain-containing protein</fullName>
    </submittedName>
</protein>
<name>A0AAF1KSQ5_9HYPH</name>
<dbReference type="AlphaFoldDB" id="A0AAF1KSQ5"/>
<accession>A0AAF1KSQ5</accession>
<dbReference type="InterPro" id="IPR012340">
    <property type="entry name" value="NA-bd_OB-fold"/>
</dbReference>